<evidence type="ECO:0000256" key="1">
    <source>
        <dbReference type="ARBA" id="ARBA00011066"/>
    </source>
</evidence>
<dbReference type="PANTHER" id="PTHR30409">
    <property type="entry name" value="CARBAMATE KINASE"/>
    <property type="match status" value="1"/>
</dbReference>
<feature type="domain" description="Aspartate/glutamate/uridylate kinase" evidence="6">
    <location>
        <begin position="1"/>
        <end position="281"/>
    </location>
</feature>
<dbReference type="InterPro" id="IPR036393">
    <property type="entry name" value="AceGlu_kinase-like_sf"/>
</dbReference>
<dbReference type="FunFam" id="3.40.1160.10:FF:000007">
    <property type="entry name" value="Carbamate kinase"/>
    <property type="match status" value="1"/>
</dbReference>
<dbReference type="STRING" id="445709.ABW99_04135"/>
<evidence type="ECO:0000256" key="5">
    <source>
        <dbReference type="PIRNR" id="PIRNR000723"/>
    </source>
</evidence>
<dbReference type="Proteomes" id="UP000036700">
    <property type="component" value="Chromosome"/>
</dbReference>
<dbReference type="GO" id="GO:0019546">
    <property type="term" value="P:L-arginine deiminase pathway"/>
    <property type="evidence" value="ECO:0007669"/>
    <property type="project" value="TreeGrafter"/>
</dbReference>
<dbReference type="GO" id="GO:0008804">
    <property type="term" value="F:carbamate kinase activity"/>
    <property type="evidence" value="ECO:0007669"/>
    <property type="project" value="UniProtKB-UniRule"/>
</dbReference>
<proteinExistence type="inferred from homology"/>
<dbReference type="KEGG" id="ptx:ABW99_04135"/>
<dbReference type="PATRIC" id="fig|445709.3.peg.885"/>
<dbReference type="PRINTS" id="PR01469">
    <property type="entry name" value="CARBMTKINASE"/>
</dbReference>
<organism evidence="7 8">
    <name type="scientific">Pandoraea thiooxydans</name>
    <dbReference type="NCBI Taxonomy" id="445709"/>
    <lineage>
        <taxon>Bacteria</taxon>
        <taxon>Pseudomonadati</taxon>
        <taxon>Pseudomonadota</taxon>
        <taxon>Betaproteobacteria</taxon>
        <taxon>Burkholderiales</taxon>
        <taxon>Burkholderiaceae</taxon>
        <taxon>Pandoraea</taxon>
    </lineage>
</organism>
<dbReference type="CDD" id="cd04235">
    <property type="entry name" value="AAK_CK"/>
    <property type="match status" value="1"/>
</dbReference>
<dbReference type="AlphaFoldDB" id="A0A0G3ES74"/>
<dbReference type="Gene3D" id="3.40.1160.10">
    <property type="entry name" value="Acetylglutamate kinase-like"/>
    <property type="match status" value="1"/>
</dbReference>
<evidence type="ECO:0000313" key="8">
    <source>
        <dbReference type="Proteomes" id="UP000036700"/>
    </source>
</evidence>
<dbReference type="NCBIfam" id="TIGR00746">
    <property type="entry name" value="arcC"/>
    <property type="match status" value="1"/>
</dbReference>
<name>A0A0G3ES74_9BURK</name>
<keyword evidence="2 5" id="KW-0808">Transferase</keyword>
<dbReference type="InterPro" id="IPR003964">
    <property type="entry name" value="Carb_kinase"/>
</dbReference>
<reference evidence="8" key="1">
    <citation type="submission" date="2015-06" db="EMBL/GenBank/DDBJ databases">
        <authorList>
            <person name="Lim Y.L."/>
            <person name="Ee R."/>
            <person name="Yong D."/>
            <person name="How K.Y."/>
            <person name="Yin W.F."/>
            <person name="Chan K.G."/>
        </authorList>
    </citation>
    <scope>NUCLEOTIDE SEQUENCE [LARGE SCALE GENOMIC DNA]</scope>
    <source>
        <strain evidence="8">DSM 25325</strain>
    </source>
</reference>
<evidence type="ECO:0000259" key="6">
    <source>
        <dbReference type="Pfam" id="PF00696"/>
    </source>
</evidence>
<gene>
    <name evidence="7" type="ORF">ABW99_04135</name>
</gene>
<dbReference type="PANTHER" id="PTHR30409:SF1">
    <property type="entry name" value="CARBAMATE KINASE-RELATED"/>
    <property type="match status" value="1"/>
</dbReference>
<evidence type="ECO:0000256" key="2">
    <source>
        <dbReference type="ARBA" id="ARBA00022679"/>
    </source>
</evidence>
<dbReference type="PIRSF" id="PIRSF000723">
    <property type="entry name" value="Carbamate_kin"/>
    <property type="match status" value="1"/>
</dbReference>
<evidence type="ECO:0000313" key="7">
    <source>
        <dbReference type="EMBL" id="AKJ67536.1"/>
    </source>
</evidence>
<dbReference type="SUPFAM" id="SSF53633">
    <property type="entry name" value="Carbamate kinase-like"/>
    <property type="match status" value="1"/>
</dbReference>
<comment type="similarity">
    <text evidence="1 5">Belongs to the carbamate kinase family.</text>
</comment>
<evidence type="ECO:0000256" key="3">
    <source>
        <dbReference type="ARBA" id="ARBA00022777"/>
    </source>
</evidence>
<dbReference type="NCBIfam" id="NF009008">
    <property type="entry name" value="PRK12354.1"/>
    <property type="match status" value="1"/>
</dbReference>
<dbReference type="Pfam" id="PF00696">
    <property type="entry name" value="AA_kinase"/>
    <property type="match status" value="1"/>
</dbReference>
<dbReference type="OrthoDB" id="9766717at2"/>
<keyword evidence="3 5" id="KW-0418">Kinase</keyword>
<keyword evidence="8" id="KW-1185">Reference proteome</keyword>
<sequence>MRIVIALGGNALLKRGEKVSASVQRDNVRVAAEQLAKIAAGNELIIVHGNGPQVGLLALEDESLPPAERFPLDVLDAESEGMIGYLIEQELRNRLPPARACATLLTMVEVAGDDPAFAHPDKPIGPLYTADEAAALTRDKGWAMALDGHAMRRMVPSPKPLRVIEMQPLQWLLAHGTIVICAGGGGIPVTADRQGRLRGVEAVVDKDRSAALLARDIGADLLVIATDVDAVYLDWSTPAARRLSRASPAELTAMRFAAGSMGPKVEAACEFAAATRRRAVIGALADIDRLVAGKAGTSVQLQP</sequence>
<dbReference type="GO" id="GO:0005829">
    <property type="term" value="C:cytosol"/>
    <property type="evidence" value="ECO:0007669"/>
    <property type="project" value="TreeGrafter"/>
</dbReference>
<accession>A0A0G3ES74</accession>
<evidence type="ECO:0000256" key="4">
    <source>
        <dbReference type="NCBIfam" id="TIGR00746"/>
    </source>
</evidence>
<dbReference type="InterPro" id="IPR001048">
    <property type="entry name" value="Asp/Glu/Uridylate_kinase"/>
</dbReference>
<protein>
    <recommendedName>
        <fullName evidence="4 5">Carbamate kinase</fullName>
    </recommendedName>
</protein>
<dbReference type="EMBL" id="CP011568">
    <property type="protein sequence ID" value="AKJ67536.1"/>
    <property type="molecule type" value="Genomic_DNA"/>
</dbReference>
<dbReference type="RefSeq" id="WP_047213156.1">
    <property type="nucleotide sequence ID" value="NZ_CP011568.3"/>
</dbReference>